<proteinExistence type="predicted"/>
<protein>
    <recommendedName>
        <fullName evidence="3">Permuted papain-like amidase YaeF/Yiix C92 family enzyme</fullName>
    </recommendedName>
</protein>
<gene>
    <name evidence="1" type="ORF">ALO43_03476</name>
</gene>
<name>A0AA40P0H2_9PSED</name>
<dbReference type="InterPro" id="IPR038765">
    <property type="entry name" value="Papain-like_cys_pep_sf"/>
</dbReference>
<reference evidence="1 2" key="1">
    <citation type="submission" date="2015-09" db="EMBL/GenBank/DDBJ databases">
        <title>Genome announcement of multiple Pseudomonas syringae strains.</title>
        <authorList>
            <person name="Thakur S."/>
            <person name="Wang P.W."/>
            <person name="Gong Y."/>
            <person name="Weir B.S."/>
            <person name="Guttman D.S."/>
        </authorList>
    </citation>
    <scope>NUCLEOTIDE SEQUENCE [LARGE SCALE GENOMIC DNA]</scope>
    <source>
        <strain evidence="1 2">ICMP9151</strain>
    </source>
</reference>
<dbReference type="EMBL" id="LJRO01000458">
    <property type="protein sequence ID" value="KPY92222.1"/>
    <property type="molecule type" value="Genomic_DNA"/>
</dbReference>
<dbReference type="Pfam" id="PF05708">
    <property type="entry name" value="Peptidase_C92"/>
    <property type="match status" value="1"/>
</dbReference>
<evidence type="ECO:0008006" key="3">
    <source>
        <dbReference type="Google" id="ProtNLM"/>
    </source>
</evidence>
<accession>A0AA40P0H2</accession>
<dbReference type="AlphaFoldDB" id="A0AA40P0H2"/>
<sequence length="422" mass="47850">MLMCAALFRIEECSEPLPAWRVTLTDYVHGAAISNLMRRKPMEQKYTIERSLLKRGDIILTAENTLISKGVRVGTASRYSHASIWVGGTLIEAVQAGVFSKNPQRIMLDKQSHCVVLRSRKPLAEEELDQICRYAHTQIGSLYALDEATLALPRRLMKLESTKKQFCSRLVALAYAQIGYDFINLSSPHYCTPGKLARTKAFEVVPGIIREALPGEVEFAKKHDPNKKNADDTFEWLAKVRALVKSNPELNAAFDIQTVNDVDELLVKRPELDEIVVGFLHENDYLTYYNHDVKVNTYRYNPDLMTLMVRGADDPVRFIETELQKEYSLAQRHSQNIDNSIQNYLSTGLNYVMEHLKLYQNLINGVWVRLKHIAIASEAVGIAQVANRARELMSEIEGPMERGMTVIKNPRVGQLAKMALSK</sequence>
<dbReference type="SUPFAM" id="SSF54001">
    <property type="entry name" value="Cysteine proteinases"/>
    <property type="match status" value="1"/>
</dbReference>
<dbReference type="InterPro" id="IPR024453">
    <property type="entry name" value="Peptidase_C92"/>
</dbReference>
<evidence type="ECO:0000313" key="1">
    <source>
        <dbReference type="EMBL" id="KPY92222.1"/>
    </source>
</evidence>
<comment type="caution">
    <text evidence="1">The sequence shown here is derived from an EMBL/GenBank/DDBJ whole genome shotgun (WGS) entry which is preliminary data.</text>
</comment>
<dbReference type="Proteomes" id="UP000050523">
    <property type="component" value="Unassembled WGS sequence"/>
</dbReference>
<dbReference type="Gene3D" id="3.90.1720.10">
    <property type="entry name" value="endopeptidase domain like (from Nostoc punctiforme)"/>
    <property type="match status" value="1"/>
</dbReference>
<evidence type="ECO:0000313" key="2">
    <source>
        <dbReference type="Proteomes" id="UP000050523"/>
    </source>
</evidence>
<organism evidence="1 2">
    <name type="scientific">Pseudomonas tremae</name>
    <dbReference type="NCBI Taxonomy" id="200454"/>
    <lineage>
        <taxon>Bacteria</taxon>
        <taxon>Pseudomonadati</taxon>
        <taxon>Pseudomonadota</taxon>
        <taxon>Gammaproteobacteria</taxon>
        <taxon>Pseudomonadales</taxon>
        <taxon>Pseudomonadaceae</taxon>
        <taxon>Pseudomonas</taxon>
    </lineage>
</organism>